<evidence type="ECO:0000313" key="6">
    <source>
        <dbReference type="EMBL" id="EAK7108924.1"/>
    </source>
</evidence>
<dbReference type="InterPro" id="IPR023220">
    <property type="entry name" value="T4SS_VirB5-domain"/>
</dbReference>
<accession>A0A5Y8BJU9</accession>
<sequence length="267" mass="30767">MKKSLFGVKKATSTIIATLIIGTNNAFAGGIPVIDLSAIANQVKDYAMQLQQYEQLYQQLQQQLLMVKMQQQNLQNLGKYDWENLGTILYQVNNVMNQVNGLSYDIGNVSKKFEDTYKDFTGYSDDLTNATNEKERYELYSDRYKQIAQTNQNTFKGTLQQLELQYQDLQNEDTIISKLKERSEGSKGNLQAIQATNDLITYQIDEVRKLRVTLMNQNNMLTNYLASQNNKDVLEQTKLEKQMQSDSRVPYGIGKNQNYQTDALKWK</sequence>
<dbReference type="AlphaFoldDB" id="A0A5Y8BJU9"/>
<dbReference type="RefSeq" id="WP_019109043.1">
    <property type="nucleotide sequence ID" value="NZ_CAKJUE010000018.1"/>
</dbReference>
<organism evidence="7">
    <name type="scientific">Campylobacter jejuni</name>
    <dbReference type="NCBI Taxonomy" id="197"/>
    <lineage>
        <taxon>Bacteria</taxon>
        <taxon>Pseudomonadati</taxon>
        <taxon>Campylobacterota</taxon>
        <taxon>Epsilonproteobacteria</taxon>
        <taxon>Campylobacterales</taxon>
        <taxon>Campylobacteraceae</taxon>
        <taxon>Campylobacter</taxon>
    </lineage>
</organism>
<dbReference type="Proteomes" id="UP000865592">
    <property type="component" value="Unassembled WGS sequence"/>
</dbReference>
<dbReference type="NCBIfam" id="TIGR02780">
    <property type="entry name" value="TrbJ_Ti"/>
    <property type="match status" value="1"/>
</dbReference>
<evidence type="ECO:0000313" key="10">
    <source>
        <dbReference type="EMBL" id="EAL8650087.1"/>
    </source>
</evidence>
<dbReference type="EMBL" id="AACESY010000022">
    <property type="protein sequence ID" value="EAK2617218.1"/>
    <property type="molecule type" value="Genomic_DNA"/>
</dbReference>
<dbReference type="EMBL" id="AACJNJ010000015">
    <property type="protein sequence ID" value="EAK8311447.1"/>
    <property type="molecule type" value="Genomic_DNA"/>
</dbReference>
<evidence type="ECO:0000313" key="11">
    <source>
        <dbReference type="EMBL" id="OEY02610.1"/>
    </source>
</evidence>
<name>A0A5Y8BJU9_CAMJU</name>
<dbReference type="Gene3D" id="1.20.58.430">
    <property type="entry name" value="Type IV secretion system, VirB5-domain"/>
    <property type="match status" value="1"/>
</dbReference>
<evidence type="ECO:0000313" key="3">
    <source>
        <dbReference type="EMBL" id="EAJ8481953.1"/>
    </source>
</evidence>
<evidence type="ECO:0000313" key="9">
    <source>
        <dbReference type="EMBL" id="EAL5585902.1"/>
    </source>
</evidence>
<keyword evidence="1" id="KW-0175">Coiled coil</keyword>
<dbReference type="EMBL" id="AACBFU010000015">
    <property type="protein sequence ID" value="EAJ8481953.1"/>
    <property type="molecule type" value="Genomic_DNA"/>
</dbReference>
<evidence type="ECO:0000313" key="8">
    <source>
        <dbReference type="EMBL" id="EAL5415423.1"/>
    </source>
</evidence>
<evidence type="ECO:0000313" key="5">
    <source>
        <dbReference type="EMBL" id="EAK5837667.1"/>
    </source>
</evidence>
<reference evidence="11 12" key="1">
    <citation type="submission" date="2016-09" db="EMBL/GenBank/DDBJ databases">
        <title>Campylobacter genomics.</title>
        <authorList>
            <person name="Weis A.M."/>
            <person name="Weimer B.C."/>
            <person name="Gilpin B."/>
            <person name="Huang B.C."/>
            <person name="Kong N."/>
        </authorList>
    </citation>
    <scope>NUCLEOTIDE SEQUENCE [LARGE SCALE GENOMIC DNA]</scope>
    <source>
        <strain evidence="11 12">BCW_4735</strain>
    </source>
</reference>
<comment type="caution">
    <text evidence="7">The sequence shown here is derived from an EMBL/GenBank/DDBJ whole genome shotgun (WGS) entry which is preliminary data.</text>
</comment>
<gene>
    <name evidence="7" type="primary">trbJ</name>
    <name evidence="11" type="ORF">A0K99_04550</name>
    <name evidence="5" type="ORF">APU83_08720</name>
    <name evidence="3" type="ORF">BOI95_08345</name>
    <name evidence="4" type="ORF">CJB59_07890</name>
    <name evidence="8" type="ORF">CJS35_08100</name>
    <name evidence="6" type="ORF">CNS02_04095</name>
    <name evidence="9" type="ORF">DRR09_07535</name>
    <name evidence="10" type="ORF">DYR72_03585</name>
    <name evidence="7" type="ORF">E7L65_08430</name>
</gene>
<evidence type="ECO:0000256" key="2">
    <source>
        <dbReference type="SAM" id="SignalP"/>
    </source>
</evidence>
<evidence type="ECO:0000256" key="1">
    <source>
        <dbReference type="SAM" id="Coils"/>
    </source>
</evidence>
<keyword evidence="2" id="KW-0732">Signal</keyword>
<evidence type="ECO:0000313" key="7">
    <source>
        <dbReference type="EMBL" id="EAK8311447.1"/>
    </source>
</evidence>
<protein>
    <submittedName>
        <fullName evidence="7">P-type conjugative transfer protein TrbJ</fullName>
    </submittedName>
</protein>
<reference evidence="7" key="5">
    <citation type="submission" date="2019-04" db="EMBL/GenBank/DDBJ databases">
        <authorList>
            <person name="Ashton P.M."/>
            <person name="Dallman T."/>
            <person name="Nair S."/>
            <person name="De Pinna E."/>
            <person name="Peters T."/>
            <person name="Grant K."/>
        </authorList>
    </citation>
    <scope>NUCLEOTIDE SEQUENCE</scope>
    <source>
        <strain evidence="7">OXC2089</strain>
    </source>
</reference>
<feature type="signal peptide" evidence="2">
    <location>
        <begin position="1"/>
        <end position="28"/>
    </location>
</feature>
<evidence type="ECO:0000313" key="12">
    <source>
        <dbReference type="Proteomes" id="UP000865592"/>
    </source>
</evidence>
<reference evidence="3" key="2">
    <citation type="submission" date="2018-05" db="EMBL/GenBank/DDBJ databases">
        <authorList>
            <consortium name="PulseNet: The National Subtyping Network for Foodborne Disease Surveillance"/>
            <person name="Tarr C.L."/>
            <person name="Trees E."/>
            <person name="Katz L.S."/>
            <person name="Carleton-Romer H.A."/>
            <person name="Stroika S."/>
            <person name="Kucerova Z."/>
            <person name="Roache K.F."/>
            <person name="Sabol A.L."/>
            <person name="Besser J."/>
            <person name="Gerner-Smidt P."/>
        </authorList>
    </citation>
    <scope>NUCLEOTIDE SEQUENCE</scope>
    <source>
        <strain evidence="3">PNUSAC001039</strain>
        <strain evidence="4">PNUSAC002467</strain>
        <strain evidence="8">PNUSAC002578</strain>
    </source>
</reference>
<dbReference type="InterPro" id="IPR014147">
    <property type="entry name" value="T4SS_TrbJ"/>
</dbReference>
<dbReference type="EMBL" id="AACPGQ010000020">
    <property type="protein sequence ID" value="EAL5585902.1"/>
    <property type="molecule type" value="Genomic_DNA"/>
</dbReference>
<feature type="coiled-coil region" evidence="1">
    <location>
        <begin position="36"/>
        <end position="77"/>
    </location>
</feature>
<dbReference type="EMBL" id="MKBD01000010">
    <property type="protein sequence ID" value="OEY02610.1"/>
    <property type="molecule type" value="Genomic_DNA"/>
</dbReference>
<dbReference type="EMBL" id="AACPCW010000019">
    <property type="protein sequence ID" value="EAL5415423.1"/>
    <property type="molecule type" value="Genomic_DNA"/>
</dbReference>
<proteinExistence type="predicted"/>
<reference evidence="5" key="3">
    <citation type="submission" date="2018-05" db="EMBL/GenBank/DDBJ databases">
        <authorList>
            <consortium name="GenomeTrakr network: Whole genome sequencing for foodborne pathogen traceback"/>
        </authorList>
    </citation>
    <scope>NUCLEOTIDE SEQUENCE</scope>
    <source>
        <strain evidence="5">AK1117400155-2</strain>
    </source>
</reference>
<dbReference type="EMBL" id="AACHLB010000014">
    <property type="protein sequence ID" value="EAK5837667.1"/>
    <property type="molecule type" value="Genomic_DNA"/>
</dbReference>
<dbReference type="EMBL" id="AACRWD010000016">
    <property type="protein sequence ID" value="EAL8650087.1"/>
    <property type="molecule type" value="Genomic_DNA"/>
</dbReference>
<evidence type="ECO:0000313" key="4">
    <source>
        <dbReference type="EMBL" id="EAK2617218.1"/>
    </source>
</evidence>
<reference evidence="6" key="4">
    <citation type="submission" date="2018-06" db="EMBL/GenBank/DDBJ databases">
        <authorList>
            <consortium name="NARMS: The National Antimicrobial Resistance Monitoring System"/>
        </authorList>
    </citation>
    <scope>NUCLEOTIDE SEQUENCE</scope>
    <source>
        <strain evidence="6">CVM N16C013</strain>
        <strain evidence="9">FSIS11811289</strain>
        <strain evidence="10">FSIS11812607</strain>
    </source>
</reference>
<dbReference type="EMBL" id="AACINO010000018">
    <property type="protein sequence ID" value="EAK7108924.1"/>
    <property type="molecule type" value="Genomic_DNA"/>
</dbReference>
<feature type="chain" id="PRO_5042724442" evidence="2">
    <location>
        <begin position="29"/>
        <end position="267"/>
    </location>
</feature>